<dbReference type="Proteomes" id="UP001060215">
    <property type="component" value="Chromosome 5"/>
</dbReference>
<comment type="caution">
    <text evidence="1">The sequence shown here is derived from an EMBL/GenBank/DDBJ whole genome shotgun (WGS) entry which is preliminary data.</text>
</comment>
<reference evidence="1 2" key="1">
    <citation type="journal article" date="2022" name="Plant J.">
        <title>Chromosome-level genome of Camellia lanceoleosa provides a valuable resource for understanding genome evolution and self-incompatibility.</title>
        <authorList>
            <person name="Gong W."/>
            <person name="Xiao S."/>
            <person name="Wang L."/>
            <person name="Liao Z."/>
            <person name="Chang Y."/>
            <person name="Mo W."/>
            <person name="Hu G."/>
            <person name="Li W."/>
            <person name="Zhao G."/>
            <person name="Zhu H."/>
            <person name="Hu X."/>
            <person name="Ji K."/>
            <person name="Xiang X."/>
            <person name="Song Q."/>
            <person name="Yuan D."/>
            <person name="Jin S."/>
            <person name="Zhang L."/>
        </authorList>
    </citation>
    <scope>NUCLEOTIDE SEQUENCE [LARGE SCALE GENOMIC DNA]</scope>
    <source>
        <strain evidence="1">SQ_2022a</strain>
    </source>
</reference>
<proteinExistence type="predicted"/>
<name>A0ACC0HAT4_9ERIC</name>
<keyword evidence="2" id="KW-1185">Reference proteome</keyword>
<sequence length="85" mass="9229">MGSSLSYKVGTMIEIPRAALAADEVLDQKGVGQLIKIAMEKGRRARPSLKVGICGEHSGELSSVAFFCRGWTRLCFVFSIQGTYC</sequence>
<evidence type="ECO:0000313" key="1">
    <source>
        <dbReference type="EMBL" id="KAI8009958.1"/>
    </source>
</evidence>
<organism evidence="1 2">
    <name type="scientific">Camellia lanceoleosa</name>
    <dbReference type="NCBI Taxonomy" id="1840588"/>
    <lineage>
        <taxon>Eukaryota</taxon>
        <taxon>Viridiplantae</taxon>
        <taxon>Streptophyta</taxon>
        <taxon>Embryophyta</taxon>
        <taxon>Tracheophyta</taxon>
        <taxon>Spermatophyta</taxon>
        <taxon>Magnoliopsida</taxon>
        <taxon>eudicotyledons</taxon>
        <taxon>Gunneridae</taxon>
        <taxon>Pentapetalae</taxon>
        <taxon>asterids</taxon>
        <taxon>Ericales</taxon>
        <taxon>Theaceae</taxon>
        <taxon>Camellia</taxon>
    </lineage>
</organism>
<accession>A0ACC0HAT4</accession>
<dbReference type="EMBL" id="CM045762">
    <property type="protein sequence ID" value="KAI8009958.1"/>
    <property type="molecule type" value="Genomic_DNA"/>
</dbReference>
<evidence type="ECO:0000313" key="2">
    <source>
        <dbReference type="Proteomes" id="UP001060215"/>
    </source>
</evidence>
<gene>
    <name evidence="1" type="ORF">LOK49_LG06G03167</name>
</gene>
<protein>
    <submittedName>
        <fullName evidence="1">Uncharacterized protein</fullName>
    </submittedName>
</protein>